<feature type="binding site" evidence="10">
    <location>
        <position position="55"/>
    </location>
    <ligand>
        <name>ATP</name>
        <dbReference type="ChEBI" id="CHEBI:30616"/>
    </ligand>
</feature>
<dbReference type="CDD" id="cd05581">
    <property type="entry name" value="STKc_PDK1"/>
    <property type="match status" value="1"/>
</dbReference>
<keyword evidence="3 11" id="KW-0723">Serine/threonine-protein kinase</keyword>
<dbReference type="SUPFAM" id="SSF56112">
    <property type="entry name" value="Protein kinase-like (PK-like)"/>
    <property type="match status" value="1"/>
</dbReference>
<dbReference type="PROSITE" id="PS50011">
    <property type="entry name" value="PROTEIN_KINASE_DOM"/>
    <property type="match status" value="1"/>
</dbReference>
<dbReference type="EMBL" id="JALJOR010000001">
    <property type="protein sequence ID" value="KAK9830445.1"/>
    <property type="molecule type" value="Genomic_DNA"/>
</dbReference>
<dbReference type="GO" id="GO:0035556">
    <property type="term" value="P:intracellular signal transduction"/>
    <property type="evidence" value="ECO:0007669"/>
    <property type="project" value="TreeGrafter"/>
</dbReference>
<dbReference type="InterPro" id="IPR039046">
    <property type="entry name" value="PDPK1"/>
</dbReference>
<accession>A0AAW1R8Y3</accession>
<evidence type="ECO:0000256" key="6">
    <source>
        <dbReference type="ARBA" id="ARBA00022777"/>
    </source>
</evidence>
<evidence type="ECO:0000256" key="7">
    <source>
        <dbReference type="ARBA" id="ARBA00022840"/>
    </source>
</evidence>
<dbReference type="InterPro" id="IPR000719">
    <property type="entry name" value="Prot_kinase_dom"/>
</dbReference>
<dbReference type="InterPro" id="IPR050236">
    <property type="entry name" value="Ser_Thr_kinase_AGC"/>
</dbReference>
<dbReference type="AlphaFoldDB" id="A0AAW1R8Y3"/>
<feature type="compositionally biased region" description="Basic and acidic residues" evidence="12">
    <location>
        <begin position="186"/>
        <end position="198"/>
    </location>
</feature>
<proteinExistence type="inferred from homology"/>
<evidence type="ECO:0000256" key="1">
    <source>
        <dbReference type="ARBA" id="ARBA00010006"/>
    </source>
</evidence>
<dbReference type="FunFam" id="1.10.510.10:FF:000833">
    <property type="entry name" value="AGC family protein kinase"/>
    <property type="match status" value="1"/>
</dbReference>
<comment type="caution">
    <text evidence="14">The sequence shown here is derived from an EMBL/GenBank/DDBJ whole genome shotgun (WGS) entry which is preliminary data.</text>
</comment>
<feature type="region of interest" description="Disordered" evidence="12">
    <location>
        <begin position="173"/>
        <end position="199"/>
    </location>
</feature>
<keyword evidence="5 10" id="KW-0547">Nucleotide-binding</keyword>
<name>A0AAW1R8Y3_9CHLO</name>
<dbReference type="PROSITE" id="PS00107">
    <property type="entry name" value="PROTEIN_KINASE_ATP"/>
    <property type="match status" value="1"/>
</dbReference>
<dbReference type="SMART" id="SM00220">
    <property type="entry name" value="S_TKc"/>
    <property type="match status" value="1"/>
</dbReference>
<dbReference type="PANTHER" id="PTHR24356">
    <property type="entry name" value="SERINE/THREONINE-PROTEIN KINASE"/>
    <property type="match status" value="1"/>
</dbReference>
<dbReference type="Proteomes" id="UP001489004">
    <property type="component" value="Unassembled WGS sequence"/>
</dbReference>
<dbReference type="GO" id="GO:0005524">
    <property type="term" value="F:ATP binding"/>
    <property type="evidence" value="ECO:0007669"/>
    <property type="project" value="UniProtKB-UniRule"/>
</dbReference>
<keyword evidence="4" id="KW-0808">Transferase</keyword>
<dbReference type="Gene3D" id="3.30.200.20">
    <property type="entry name" value="Phosphorylase Kinase, domain 1"/>
    <property type="match status" value="1"/>
</dbReference>
<sequence length="376" mass="41939">MADSLADREGNAGYKAPRAALSLGDFELVKRLGDGSYSQVVQARHKGSRKSYALKIVDKHLIQRHKMVAYIRNERHILDRLDHPGVVNLCFTFQDATSLYLGQELCPNGELYDQIQRRGRLQLEDTQFYTAEIVEILDYLQQCQVVHRDLKPENLMLDVNGHIKLIDFGSAKSLGDGEASEASPEGEARRSNSSESRRATSLVGTADYVAPETLSNQAITPAYDLWSLGCVVYQMLVGRPPFKDASEYLTFQRIAAADYTLPDDLPPVALDLIKQLLVLEPEKRLGVGLRGLDELREHAFFDSVHWEHIWETAAPAIAPPRNTSRELDEKGLDWEMQSLAAALPVVYHYEPTEEGAVEVQNSYLAGAEEAGSTSLI</sequence>
<evidence type="ECO:0000256" key="9">
    <source>
        <dbReference type="ARBA" id="ARBA00048679"/>
    </source>
</evidence>
<dbReference type="FunFam" id="3.30.200.20:FF:000191">
    <property type="entry name" value="3-phosphoinositide-dependent protein kinase 2-like"/>
    <property type="match status" value="1"/>
</dbReference>
<comment type="catalytic activity">
    <reaction evidence="8">
        <text>L-threonyl-[protein] + ATP = O-phospho-L-threonyl-[protein] + ADP + H(+)</text>
        <dbReference type="Rhea" id="RHEA:46608"/>
        <dbReference type="Rhea" id="RHEA-COMP:11060"/>
        <dbReference type="Rhea" id="RHEA-COMP:11605"/>
        <dbReference type="ChEBI" id="CHEBI:15378"/>
        <dbReference type="ChEBI" id="CHEBI:30013"/>
        <dbReference type="ChEBI" id="CHEBI:30616"/>
        <dbReference type="ChEBI" id="CHEBI:61977"/>
        <dbReference type="ChEBI" id="CHEBI:456216"/>
        <dbReference type="EC" id="2.7.11.1"/>
    </reaction>
</comment>
<comment type="similarity">
    <text evidence="1">Belongs to the protein kinase superfamily. AGC Ser/Thr protein kinase family. PDPK1 subfamily.</text>
</comment>
<evidence type="ECO:0000313" key="15">
    <source>
        <dbReference type="Proteomes" id="UP001489004"/>
    </source>
</evidence>
<evidence type="ECO:0000256" key="3">
    <source>
        <dbReference type="ARBA" id="ARBA00022527"/>
    </source>
</evidence>
<dbReference type="InterPro" id="IPR011009">
    <property type="entry name" value="Kinase-like_dom_sf"/>
</dbReference>
<keyword evidence="6" id="KW-0418">Kinase</keyword>
<dbReference type="Pfam" id="PF00069">
    <property type="entry name" value="Pkinase"/>
    <property type="match status" value="1"/>
</dbReference>
<reference evidence="14 15" key="1">
    <citation type="journal article" date="2024" name="Nat. Commun.">
        <title>Phylogenomics reveals the evolutionary origins of lichenization in chlorophyte algae.</title>
        <authorList>
            <person name="Puginier C."/>
            <person name="Libourel C."/>
            <person name="Otte J."/>
            <person name="Skaloud P."/>
            <person name="Haon M."/>
            <person name="Grisel S."/>
            <person name="Petersen M."/>
            <person name="Berrin J.G."/>
            <person name="Delaux P.M."/>
            <person name="Dal Grande F."/>
            <person name="Keller J."/>
        </authorList>
    </citation>
    <scope>NUCLEOTIDE SEQUENCE [LARGE SCALE GENOMIC DNA]</scope>
    <source>
        <strain evidence="14 15">SAG 2043</strain>
    </source>
</reference>
<dbReference type="InterPro" id="IPR017441">
    <property type="entry name" value="Protein_kinase_ATP_BS"/>
</dbReference>
<dbReference type="PROSITE" id="PS00108">
    <property type="entry name" value="PROTEIN_KINASE_ST"/>
    <property type="match status" value="1"/>
</dbReference>
<evidence type="ECO:0000256" key="10">
    <source>
        <dbReference type="PROSITE-ProRule" id="PRU10141"/>
    </source>
</evidence>
<protein>
    <recommendedName>
        <fullName evidence="2">non-specific serine/threonine protein kinase</fullName>
        <ecNumber evidence="2">2.7.11.1</ecNumber>
    </recommendedName>
</protein>
<dbReference type="Gene3D" id="1.10.510.10">
    <property type="entry name" value="Transferase(Phosphotransferase) domain 1"/>
    <property type="match status" value="1"/>
</dbReference>
<evidence type="ECO:0000256" key="2">
    <source>
        <dbReference type="ARBA" id="ARBA00012513"/>
    </source>
</evidence>
<evidence type="ECO:0000256" key="4">
    <source>
        <dbReference type="ARBA" id="ARBA00022679"/>
    </source>
</evidence>
<evidence type="ECO:0000259" key="13">
    <source>
        <dbReference type="PROSITE" id="PS50011"/>
    </source>
</evidence>
<gene>
    <name evidence="14" type="ORF">WJX72_011801</name>
</gene>
<evidence type="ECO:0000256" key="5">
    <source>
        <dbReference type="ARBA" id="ARBA00022741"/>
    </source>
</evidence>
<keyword evidence="7 10" id="KW-0067">ATP-binding</keyword>
<dbReference type="GO" id="GO:0004674">
    <property type="term" value="F:protein serine/threonine kinase activity"/>
    <property type="evidence" value="ECO:0007669"/>
    <property type="project" value="UniProtKB-KW"/>
</dbReference>
<dbReference type="InterPro" id="IPR008271">
    <property type="entry name" value="Ser/Thr_kinase_AS"/>
</dbReference>
<evidence type="ECO:0000256" key="12">
    <source>
        <dbReference type="SAM" id="MobiDB-lite"/>
    </source>
</evidence>
<keyword evidence="15" id="KW-1185">Reference proteome</keyword>
<feature type="domain" description="Protein kinase" evidence="13">
    <location>
        <begin position="26"/>
        <end position="301"/>
    </location>
</feature>
<dbReference type="PANTHER" id="PTHR24356:SF163">
    <property type="entry name" value="3-PHOSPHOINOSITIDE-DEPENDENT PROTEIN KINASE 1-RELATED"/>
    <property type="match status" value="1"/>
</dbReference>
<evidence type="ECO:0000256" key="11">
    <source>
        <dbReference type="RuleBase" id="RU000304"/>
    </source>
</evidence>
<evidence type="ECO:0000256" key="8">
    <source>
        <dbReference type="ARBA" id="ARBA00047899"/>
    </source>
</evidence>
<comment type="catalytic activity">
    <reaction evidence="9">
        <text>L-seryl-[protein] + ATP = O-phospho-L-seryl-[protein] + ADP + H(+)</text>
        <dbReference type="Rhea" id="RHEA:17989"/>
        <dbReference type="Rhea" id="RHEA-COMP:9863"/>
        <dbReference type="Rhea" id="RHEA-COMP:11604"/>
        <dbReference type="ChEBI" id="CHEBI:15378"/>
        <dbReference type="ChEBI" id="CHEBI:29999"/>
        <dbReference type="ChEBI" id="CHEBI:30616"/>
        <dbReference type="ChEBI" id="CHEBI:83421"/>
        <dbReference type="ChEBI" id="CHEBI:456216"/>
        <dbReference type="EC" id="2.7.11.1"/>
    </reaction>
</comment>
<dbReference type="EC" id="2.7.11.1" evidence="2"/>
<evidence type="ECO:0000313" key="14">
    <source>
        <dbReference type="EMBL" id="KAK9830445.1"/>
    </source>
</evidence>
<organism evidence="14 15">
    <name type="scientific">[Myrmecia] bisecta</name>
    <dbReference type="NCBI Taxonomy" id="41462"/>
    <lineage>
        <taxon>Eukaryota</taxon>
        <taxon>Viridiplantae</taxon>
        <taxon>Chlorophyta</taxon>
        <taxon>core chlorophytes</taxon>
        <taxon>Trebouxiophyceae</taxon>
        <taxon>Trebouxiales</taxon>
        <taxon>Trebouxiaceae</taxon>
        <taxon>Myrmecia</taxon>
    </lineage>
</organism>